<dbReference type="RefSeq" id="WP_017984570.1">
    <property type="nucleotide sequence ID" value="NZ_AQUL01000001.1"/>
</dbReference>
<accession>A0A076N4K4</accession>
<dbReference type="HOGENOM" id="CLU_169056_0_0_11"/>
<feature type="region of interest" description="Disordered" evidence="1">
    <location>
        <begin position="54"/>
        <end position="108"/>
    </location>
</feature>
<dbReference type="InterPro" id="IPR058442">
    <property type="entry name" value="DUF8129"/>
</dbReference>
<sequence length="108" mass="12155">MSELPLPEYDELPLASLQHRIRSLDEEQLDQLMSYELKHANRLPVLELMRVRKRQLHDGAEPSHGEHTKIPEVTGRAGGSPAKQQTAAEPNTPLRHGVADQTPHRGRS</sequence>
<feature type="compositionally biased region" description="Basic and acidic residues" evidence="1">
    <location>
        <begin position="56"/>
        <end position="70"/>
    </location>
</feature>
<dbReference type="STRING" id="1068978.AMETH_5638"/>
<dbReference type="Proteomes" id="UP000062973">
    <property type="component" value="Chromosome"/>
</dbReference>
<dbReference type="KEGG" id="amq:AMETH_5638"/>
<dbReference type="OrthoDB" id="5187212at2"/>
<reference evidence="3 4" key="1">
    <citation type="submission" date="2014-07" db="EMBL/GenBank/DDBJ databases">
        <title>Whole Genome Sequence of the Amycolatopsis methanolica 239.</title>
        <authorList>
            <person name="Tang B."/>
        </authorList>
    </citation>
    <scope>NUCLEOTIDE SEQUENCE [LARGE SCALE GENOMIC DNA]</scope>
    <source>
        <strain evidence="3 4">239</strain>
    </source>
</reference>
<dbReference type="EMBL" id="CP009110">
    <property type="protein sequence ID" value="AIJ25730.1"/>
    <property type="molecule type" value="Genomic_DNA"/>
</dbReference>
<dbReference type="eggNOG" id="ENOG50334PB">
    <property type="taxonomic scope" value="Bacteria"/>
</dbReference>
<gene>
    <name evidence="3" type="ORF">AMETH_5638</name>
</gene>
<evidence type="ECO:0000313" key="4">
    <source>
        <dbReference type="Proteomes" id="UP000062973"/>
    </source>
</evidence>
<proteinExistence type="predicted"/>
<protein>
    <recommendedName>
        <fullName evidence="2">DUF8129 domain-containing protein</fullName>
    </recommendedName>
</protein>
<dbReference type="PATRIC" id="fig|1068978.7.peg.6058"/>
<evidence type="ECO:0000256" key="1">
    <source>
        <dbReference type="SAM" id="MobiDB-lite"/>
    </source>
</evidence>
<dbReference type="AlphaFoldDB" id="A0A076N4K4"/>
<feature type="domain" description="DUF8129" evidence="2">
    <location>
        <begin position="4"/>
        <end position="57"/>
    </location>
</feature>
<dbReference type="Pfam" id="PF26450">
    <property type="entry name" value="DUF8129"/>
    <property type="match status" value="1"/>
</dbReference>
<evidence type="ECO:0000313" key="3">
    <source>
        <dbReference type="EMBL" id="AIJ25730.1"/>
    </source>
</evidence>
<evidence type="ECO:0000259" key="2">
    <source>
        <dbReference type="Pfam" id="PF26450"/>
    </source>
</evidence>
<keyword evidence="4" id="KW-1185">Reference proteome</keyword>
<organism evidence="3 4">
    <name type="scientific">Amycolatopsis methanolica 239</name>
    <dbReference type="NCBI Taxonomy" id="1068978"/>
    <lineage>
        <taxon>Bacteria</taxon>
        <taxon>Bacillati</taxon>
        <taxon>Actinomycetota</taxon>
        <taxon>Actinomycetes</taxon>
        <taxon>Pseudonocardiales</taxon>
        <taxon>Pseudonocardiaceae</taxon>
        <taxon>Amycolatopsis</taxon>
        <taxon>Amycolatopsis methanolica group</taxon>
    </lineage>
</organism>
<name>A0A076N4K4_AMYME</name>